<gene>
    <name evidence="2" type="ORF">FXF47_03060</name>
</gene>
<reference evidence="2" key="1">
    <citation type="submission" date="2019-08" db="EMBL/GenBank/DDBJ databases">
        <title>Genomic characterization of a novel candidate phylum (ARYD3) from a high temperature, high salinity tertiary oil reservoir in north central Oklahoma, USA.</title>
        <authorList>
            <person name="Youssef N.H."/>
            <person name="Yadav A."/>
            <person name="Elshahed M.S."/>
        </authorList>
    </citation>
    <scope>NUCLEOTIDE SEQUENCE [LARGE SCALE GENOMIC DNA]</scope>
    <source>
        <strain evidence="2">ARYD3</strain>
    </source>
</reference>
<dbReference type="PROSITE" id="PS51186">
    <property type="entry name" value="GNAT"/>
    <property type="match status" value="1"/>
</dbReference>
<organism evidence="2 3">
    <name type="scientific">Candidatus Mcinerneyibacterium aminivorans</name>
    <dbReference type="NCBI Taxonomy" id="2703815"/>
    <lineage>
        <taxon>Bacteria</taxon>
        <taxon>Candidatus Macinerneyibacteriota</taxon>
        <taxon>Candidatus Mcinerneyibacteria</taxon>
        <taxon>Candidatus Mcinerneyibacteriales</taxon>
        <taxon>Candidatus Mcinerneyibacteriaceae</taxon>
        <taxon>Candidatus Mcinerneyibacterium</taxon>
    </lineage>
</organism>
<dbReference type="Gene3D" id="3.40.630.30">
    <property type="match status" value="1"/>
</dbReference>
<comment type="caution">
    <text evidence="2">The sequence shown here is derived from an EMBL/GenBank/DDBJ whole genome shotgun (WGS) entry which is preliminary data.</text>
</comment>
<dbReference type="Pfam" id="PF00583">
    <property type="entry name" value="Acetyltransf_1"/>
    <property type="match status" value="1"/>
</dbReference>
<keyword evidence="3" id="KW-1185">Reference proteome</keyword>
<evidence type="ECO:0000313" key="3">
    <source>
        <dbReference type="Proteomes" id="UP000324143"/>
    </source>
</evidence>
<protein>
    <submittedName>
        <fullName evidence="2">GNAT family N-acetyltransferase</fullName>
    </submittedName>
</protein>
<feature type="domain" description="N-acetyltransferase" evidence="1">
    <location>
        <begin position="7"/>
        <end position="134"/>
    </location>
</feature>
<name>A0A5D0MJH8_9BACT</name>
<sequence length="134" mass="15250">MIKITEDNLLKGEKNQFNLFKHVDEFNDSESSRKAFKNEIKSNTKRVYQLKYKNNIVATVSSAAENSKSAMIVGVATHPGYRNRGFATYLLSKLSKDLLDEGKTLCLFYDNPDAGSIYRRLGFENIGRWGMLSK</sequence>
<evidence type="ECO:0000313" key="2">
    <source>
        <dbReference type="EMBL" id="TYB31590.1"/>
    </source>
</evidence>
<dbReference type="SUPFAM" id="SSF55729">
    <property type="entry name" value="Acyl-CoA N-acyltransferases (Nat)"/>
    <property type="match status" value="1"/>
</dbReference>
<proteinExistence type="predicted"/>
<dbReference type="EMBL" id="VSIX01000032">
    <property type="protein sequence ID" value="TYB31590.1"/>
    <property type="molecule type" value="Genomic_DNA"/>
</dbReference>
<dbReference type="AlphaFoldDB" id="A0A5D0MJH8"/>
<dbReference type="InterPro" id="IPR000182">
    <property type="entry name" value="GNAT_dom"/>
</dbReference>
<dbReference type="InterPro" id="IPR016181">
    <property type="entry name" value="Acyl_CoA_acyltransferase"/>
</dbReference>
<dbReference type="GO" id="GO:0016747">
    <property type="term" value="F:acyltransferase activity, transferring groups other than amino-acyl groups"/>
    <property type="evidence" value="ECO:0007669"/>
    <property type="project" value="InterPro"/>
</dbReference>
<dbReference type="Proteomes" id="UP000324143">
    <property type="component" value="Unassembled WGS sequence"/>
</dbReference>
<accession>A0A5D0MJH8</accession>
<evidence type="ECO:0000259" key="1">
    <source>
        <dbReference type="PROSITE" id="PS51186"/>
    </source>
</evidence>